<gene>
    <name evidence="1" type="ORF">PNAL_LOCUS5976</name>
</gene>
<organism evidence="1 2">
    <name type="scientific">Penicillium nalgiovense</name>
    <dbReference type="NCBI Taxonomy" id="60175"/>
    <lineage>
        <taxon>Eukaryota</taxon>
        <taxon>Fungi</taxon>
        <taxon>Dikarya</taxon>
        <taxon>Ascomycota</taxon>
        <taxon>Pezizomycotina</taxon>
        <taxon>Eurotiomycetes</taxon>
        <taxon>Eurotiomycetidae</taxon>
        <taxon>Eurotiales</taxon>
        <taxon>Aspergillaceae</taxon>
        <taxon>Penicillium</taxon>
    </lineage>
</organism>
<name>A0A9W4HWE2_PENNA</name>
<evidence type="ECO:0000313" key="2">
    <source>
        <dbReference type="Proteomes" id="UP001153461"/>
    </source>
</evidence>
<sequence length="266" mass="29572">MGGKRYVRPQKPYSATDALKRLVDKAESLSLREYLTKSEKKSLGAALTILQTETNSWKRQKYQLFLRSLQKDCGAHAVLLCAVALGQVIVANMNQQNRDRLGGILKTDTRLSGTVIRELAVVECNLPDTTQRPGSEGFQQLEIPTEKAPSDNTLFDTYEQAAMLSRPRPTGLINGRQPAFTYSEASVDLVPQLGELMYKAIETSQQWKIERAAGEETTDCFTTIIPEDTNADISITLLVGQRAGMQFLEKLKLKPTWSSLLGHLVP</sequence>
<dbReference type="AlphaFoldDB" id="A0A9W4HWE2"/>
<reference evidence="1" key="1">
    <citation type="submission" date="2021-07" db="EMBL/GenBank/DDBJ databases">
        <authorList>
            <person name="Branca A.L. A."/>
        </authorList>
    </citation>
    <scope>NUCLEOTIDE SEQUENCE</scope>
</reference>
<dbReference type="OrthoDB" id="4488120at2759"/>
<proteinExistence type="predicted"/>
<evidence type="ECO:0000313" key="1">
    <source>
        <dbReference type="EMBL" id="CAG8146666.1"/>
    </source>
</evidence>
<accession>A0A9W4HWE2</accession>
<comment type="caution">
    <text evidence="1">The sequence shown here is derived from an EMBL/GenBank/DDBJ whole genome shotgun (WGS) entry which is preliminary data.</text>
</comment>
<dbReference type="Proteomes" id="UP001153461">
    <property type="component" value="Unassembled WGS sequence"/>
</dbReference>
<dbReference type="EMBL" id="CAJVNV010000289">
    <property type="protein sequence ID" value="CAG8146666.1"/>
    <property type="molecule type" value="Genomic_DNA"/>
</dbReference>
<protein>
    <submittedName>
        <fullName evidence="1">Uncharacterized protein</fullName>
    </submittedName>
</protein>